<evidence type="ECO:0000313" key="1">
    <source>
        <dbReference type="EMBL" id="KAH6924859.1"/>
    </source>
</evidence>
<dbReference type="Proteomes" id="UP000821845">
    <property type="component" value="Chromosome 8"/>
</dbReference>
<name>A0ACB7RTS6_HYAAI</name>
<proteinExistence type="predicted"/>
<evidence type="ECO:0000313" key="2">
    <source>
        <dbReference type="Proteomes" id="UP000821845"/>
    </source>
</evidence>
<gene>
    <name evidence="1" type="ORF">HPB50_025757</name>
</gene>
<accession>A0ACB7RTS6</accession>
<comment type="caution">
    <text evidence="1">The sequence shown here is derived from an EMBL/GenBank/DDBJ whole genome shotgun (WGS) entry which is preliminary data.</text>
</comment>
<reference evidence="1" key="1">
    <citation type="submission" date="2020-05" db="EMBL/GenBank/DDBJ databases">
        <title>Large-scale comparative analyses of tick genomes elucidate their genetic diversity and vector capacities.</title>
        <authorList>
            <person name="Jia N."/>
            <person name="Wang J."/>
            <person name="Shi W."/>
            <person name="Du L."/>
            <person name="Sun Y."/>
            <person name="Zhan W."/>
            <person name="Jiang J."/>
            <person name="Wang Q."/>
            <person name="Zhang B."/>
            <person name="Ji P."/>
            <person name="Sakyi L.B."/>
            <person name="Cui X."/>
            <person name="Yuan T."/>
            <person name="Jiang B."/>
            <person name="Yang W."/>
            <person name="Lam T.T.-Y."/>
            <person name="Chang Q."/>
            <person name="Ding S."/>
            <person name="Wang X."/>
            <person name="Zhu J."/>
            <person name="Ruan X."/>
            <person name="Zhao L."/>
            <person name="Wei J."/>
            <person name="Que T."/>
            <person name="Du C."/>
            <person name="Cheng J."/>
            <person name="Dai P."/>
            <person name="Han X."/>
            <person name="Huang E."/>
            <person name="Gao Y."/>
            <person name="Liu J."/>
            <person name="Shao H."/>
            <person name="Ye R."/>
            <person name="Li L."/>
            <person name="Wei W."/>
            <person name="Wang X."/>
            <person name="Wang C."/>
            <person name="Yang T."/>
            <person name="Huo Q."/>
            <person name="Li W."/>
            <person name="Guo W."/>
            <person name="Chen H."/>
            <person name="Zhou L."/>
            <person name="Ni X."/>
            <person name="Tian J."/>
            <person name="Zhou Y."/>
            <person name="Sheng Y."/>
            <person name="Liu T."/>
            <person name="Pan Y."/>
            <person name="Xia L."/>
            <person name="Li J."/>
            <person name="Zhao F."/>
            <person name="Cao W."/>
        </authorList>
    </citation>
    <scope>NUCLEOTIDE SEQUENCE</scope>
    <source>
        <strain evidence="1">Hyas-2018</strain>
    </source>
</reference>
<sequence length="2131" mass="226499">MEKLHKEPGDYTKDSSSFTLELQKFHESRGSPFRHAPRINGREVDLFALYNSVTAIGGWQKVNDLLKWDYILDKLNFPKACANASLALRQVYVRVFVHPDLASATHVFLRRDAVKAPLTPFYNGPYRVLHKTPKSVTILLNGREEVVSLDRLKPAYLETPPHELPADVVNVSHDGHNALTNPPLPRRHVHFDLLSRYLSLFEKVHFLGEDADEEADPGTESRGGRKSTGAALVQVPMYYNRAQHDIPESQRLVLGLAPCPGPSPEYNKLCMSLLSGLPNEEALTLNVCTLLSNEGRHSLKLDRLPRLVDLLLCQAGLFPADDPTLRPMLLECWQGVEGRRMERFWEDNLDAETIALYNIGKGSKDEEDELFNLNYEVGTRSIEGQRVLRIALIFHNLSFEERNAVILAKNRTFIRFVMLSALSRWSTLRQVALDTIGNLAAKLVLYPAMDEDEDEASSGHHCYEDLAGERQRWSCSLLRLTREGIQSQDRYLVVRCLDILARLCRQERNAEPLLAALDTPLCRRVFELLTVHDLMLLIYALEALYMLSELGRDACERMLLVHRSMGILVSLLTLDPLVYGPLAQKGMKLIETIDPLLPPPQVPAPTNPAATPTSLPMSAPLTPSMVSTGSSAGMGTPGTTAGVTGTTGPGPGVGPPAAAASTATASGLATTAAPQSDPMDTEAFAGTWVRAMYEPAPPGCSVARNDIYAEYVTFCSKAGRKSVISASTFSNCVKAVYTQTGIRRVDGANGIVSFHHDGLRKRLNPLPVPIQVTSCLSISTQAAATTLRTPLASGGTASSHSPILKAQLSAPLRALTPPGNQVSPPPSPALATTAPPVVGTPPAPPAPPSGGAPGGSSNLIKSLLANKVSRNLQRHQQMQQQQQQSTVVTSADAEATPVTAGTPVLANSAALTRTPEPVRREVNPASAVSSHQPHHHHHLQQPAVTAQSFSFVSTASSATSTVTPGVSTAQTTQQTTTCLTSALQAKLQQQPLAQNSVPPQTQLHGSGTALHLRVQPHVQVQVPTVHTQPQVQVPTSAAQTQQAQGQMQVQTPTVQAQQAQVQLQVPTSAGQTPHAQVQVQVPTSVAQMLQTQVQAQAPSSAIQVQQVQMQVPNPVVHAHQIQVQVPTSAAQAQQAPIQVQVPASTVQVQVPATTFQAQVATGVNQVPTSAPVQVQVPAPAVQPAQQRQIQVQVPMAQTQQHIQVQVPTSAIQSQQVHMQVPNSTFQQQQIQVQVPNSTLQPQQVQVQVPSSALQTQQLQVSGIPTAQTQFQQQVQVHAAPVVQTQVQQHQVQVQVPTQICQTQVQTAAGPMLIQSTQPATVVQGQPAQVVVSMAPTGQVPASISVPAVSVQTSMPVQTPLQVTFSTPVSTPLLASAIASTQSSTPSSVSAVGLTQTLPTSLATSMTSNLATGLAGTQTVVMAPNLASNLGGGSAVVMGSALPSNPVMAQGTSLAASLASGGGLPPGATIVMVPNSATGITTGMLVVRPQGKLPAGAVNAALLARSQAVANAINAGARGPLIVSTRPNGFQRDIVMEVSMPPEYKQELPPSAQQMPTTVADHPVHNHVGENGANANLTATTTTTTTTAHKCIAILPGTTAASGTSTETKPVESIVYKSSPLLNGLLDKGKVPLAMDSATLQNGSAEEEVAQHADGTTPMVTSDDVSVAVTNGTGTLVKTTASSDLSPIQDIVGSVESASKVISRSGVDVTVSSVLKRTAEADSGDDGVCAKRLRLEDSSESTFQAGDGTERQGSPPAAIAPASQQQQQSVVVMARTDGAQHVIVQQGVIQQNVTQHSTAAQTGGGGMVQLGCAHHTALQQKAQPQTSATPMSATPPQMVRVITTTAAAVPQPNLVKLLSTVDSSKTVSTAAAAAAAVVNSTSTTSAASTTTAGPTPVSTQPAEAKPIATASKTVIADGEKKTTTPSAAAGHHHHHHHHHHKAAKLVYHCEWKGCDRTFSTPSAVFYHACKVHIPEADNDVQCQWDSCDDMKRRRLSLFTHLQDRHCNEQVLQIQAVRRQQISQFGKASLPPPAQPPPHPGYAPDAALLAIRRHALAYYNHRDASDEKESALAKSIRLTSALIIRNLATYSSRARRYLRRYEQQLSTVAMSPLESSRTIAQCLLEMSRVPTPD</sequence>
<protein>
    <submittedName>
        <fullName evidence="1">Uncharacterized protein</fullName>
    </submittedName>
</protein>
<organism evidence="1 2">
    <name type="scientific">Hyalomma asiaticum</name>
    <name type="common">Tick</name>
    <dbReference type="NCBI Taxonomy" id="266040"/>
    <lineage>
        <taxon>Eukaryota</taxon>
        <taxon>Metazoa</taxon>
        <taxon>Ecdysozoa</taxon>
        <taxon>Arthropoda</taxon>
        <taxon>Chelicerata</taxon>
        <taxon>Arachnida</taxon>
        <taxon>Acari</taxon>
        <taxon>Parasitiformes</taxon>
        <taxon>Ixodida</taxon>
        <taxon>Ixodoidea</taxon>
        <taxon>Ixodidae</taxon>
        <taxon>Hyalomminae</taxon>
        <taxon>Hyalomma</taxon>
    </lineage>
</organism>
<keyword evidence="2" id="KW-1185">Reference proteome</keyword>
<dbReference type="EMBL" id="CM023488">
    <property type="protein sequence ID" value="KAH6924859.1"/>
    <property type="molecule type" value="Genomic_DNA"/>
</dbReference>